<proteinExistence type="predicted"/>
<sequence>MGKRKINSKYRSSTPDPPVIASPIVDDKSCSASPVYGASGSMHPPLAARSRSAAHPQLRALLVAPVTAANVLVDGDIEANAVVDNVIGNDDLSTEQMQKIVSFLNTRIHSSSPTPEVQAVSVPSLPTISATGPTPGIFHPSIICSFTSVDRPYACSTNSNLIAINTWVIDT</sequence>
<name>A0A7G2EQ59_ARATH</name>
<dbReference type="EMBL" id="LR881468">
    <property type="protein sequence ID" value="CAD5324826.1"/>
    <property type="molecule type" value="Genomic_DNA"/>
</dbReference>
<accession>A0A7G2EQ59</accession>
<dbReference type="AlphaFoldDB" id="A0A7G2EQ59"/>
<dbReference type="Proteomes" id="UP000516314">
    <property type="component" value="Chromosome 3"/>
</dbReference>
<feature type="region of interest" description="Disordered" evidence="1">
    <location>
        <begin position="1"/>
        <end position="25"/>
    </location>
</feature>
<gene>
    <name evidence="2" type="ORF">AT9943_LOCUS12705</name>
</gene>
<evidence type="ECO:0000256" key="1">
    <source>
        <dbReference type="SAM" id="MobiDB-lite"/>
    </source>
</evidence>
<protein>
    <submittedName>
        <fullName evidence="2">(thale cress) hypothetical protein</fullName>
    </submittedName>
</protein>
<evidence type="ECO:0000313" key="2">
    <source>
        <dbReference type="EMBL" id="CAD5324826.1"/>
    </source>
</evidence>
<evidence type="ECO:0000313" key="3">
    <source>
        <dbReference type="Proteomes" id="UP000516314"/>
    </source>
</evidence>
<organism evidence="2 3">
    <name type="scientific">Arabidopsis thaliana</name>
    <name type="common">Mouse-ear cress</name>
    <dbReference type="NCBI Taxonomy" id="3702"/>
    <lineage>
        <taxon>Eukaryota</taxon>
        <taxon>Viridiplantae</taxon>
        <taxon>Streptophyta</taxon>
        <taxon>Embryophyta</taxon>
        <taxon>Tracheophyta</taxon>
        <taxon>Spermatophyta</taxon>
        <taxon>Magnoliopsida</taxon>
        <taxon>eudicotyledons</taxon>
        <taxon>Gunneridae</taxon>
        <taxon>Pentapetalae</taxon>
        <taxon>rosids</taxon>
        <taxon>malvids</taxon>
        <taxon>Brassicales</taxon>
        <taxon>Brassicaceae</taxon>
        <taxon>Camelineae</taxon>
        <taxon>Arabidopsis</taxon>
    </lineage>
</organism>
<reference evidence="2 3" key="1">
    <citation type="submission" date="2020-09" db="EMBL/GenBank/DDBJ databases">
        <authorList>
            <person name="Ashkenazy H."/>
        </authorList>
    </citation>
    <scope>NUCLEOTIDE SEQUENCE [LARGE SCALE GENOMIC DNA]</scope>
    <source>
        <strain evidence="3">cv. Cdm-0</strain>
    </source>
</reference>